<accession>U2N1X3</accession>
<dbReference type="InterPro" id="IPR051533">
    <property type="entry name" value="WaaL-like"/>
</dbReference>
<dbReference type="EMBL" id="APJA01000016">
    <property type="protein sequence ID" value="ERK29502.1"/>
    <property type="molecule type" value="Genomic_DNA"/>
</dbReference>
<protein>
    <recommendedName>
        <fullName evidence="4">O-antigen polymerase</fullName>
    </recommendedName>
</protein>
<dbReference type="OrthoDB" id="2054205at2"/>
<evidence type="ECO:0000256" key="1">
    <source>
        <dbReference type="SAM" id="Phobius"/>
    </source>
</evidence>
<keyword evidence="1" id="KW-0472">Membrane</keyword>
<feature type="transmembrane region" description="Helical" evidence="1">
    <location>
        <begin position="136"/>
        <end position="155"/>
    </location>
</feature>
<reference evidence="2 3" key="1">
    <citation type="journal article" date="2013" name="Genome Announc.">
        <title>Draft Genome Sequence of the Hydrogen- and Ethanol-Producing Bacterium Clostridium intestinale Strain URNW.</title>
        <authorList>
            <person name="Lal S."/>
            <person name="Ramachandran U."/>
            <person name="Zhang X."/>
            <person name="Sparling R."/>
            <person name="Levin D.B."/>
        </authorList>
    </citation>
    <scope>NUCLEOTIDE SEQUENCE [LARGE SCALE GENOMIC DNA]</scope>
    <source>
        <strain evidence="2 3">URNW</strain>
    </source>
</reference>
<feature type="transmembrane region" description="Helical" evidence="1">
    <location>
        <begin position="408"/>
        <end position="426"/>
    </location>
</feature>
<keyword evidence="1" id="KW-0812">Transmembrane</keyword>
<dbReference type="HOGENOM" id="CLU_461325_0_0_9"/>
<evidence type="ECO:0000313" key="3">
    <source>
        <dbReference type="Proteomes" id="UP000016721"/>
    </source>
</evidence>
<dbReference type="AlphaFoldDB" id="U2N1X3"/>
<feature type="transmembrane region" description="Helical" evidence="1">
    <location>
        <begin position="104"/>
        <end position="124"/>
    </location>
</feature>
<evidence type="ECO:0000313" key="2">
    <source>
        <dbReference type="EMBL" id="ERK29502.1"/>
    </source>
</evidence>
<dbReference type="eggNOG" id="COG3307">
    <property type="taxonomic scope" value="Bacteria"/>
</dbReference>
<dbReference type="PANTHER" id="PTHR37422:SF13">
    <property type="entry name" value="LIPOPOLYSACCHARIDE BIOSYNTHESIS PROTEIN PA4999-RELATED"/>
    <property type="match status" value="1"/>
</dbReference>
<dbReference type="Proteomes" id="UP000016721">
    <property type="component" value="Unassembled WGS sequence"/>
</dbReference>
<organism evidence="2 3">
    <name type="scientific">Clostridium intestinale URNW</name>
    <dbReference type="NCBI Taxonomy" id="1294142"/>
    <lineage>
        <taxon>Bacteria</taxon>
        <taxon>Bacillati</taxon>
        <taxon>Bacillota</taxon>
        <taxon>Clostridia</taxon>
        <taxon>Eubacteriales</taxon>
        <taxon>Clostridiaceae</taxon>
        <taxon>Clostridium</taxon>
    </lineage>
</organism>
<gene>
    <name evidence="2" type="ORF">CINTURNW_3189</name>
</gene>
<feature type="transmembrane region" description="Helical" evidence="1">
    <location>
        <begin position="212"/>
        <end position="234"/>
    </location>
</feature>
<feature type="transmembrane region" description="Helical" evidence="1">
    <location>
        <begin position="246"/>
        <end position="262"/>
    </location>
</feature>
<dbReference type="PANTHER" id="PTHR37422">
    <property type="entry name" value="TEICHURONIC ACID BIOSYNTHESIS PROTEIN TUAE"/>
    <property type="match status" value="1"/>
</dbReference>
<feature type="transmembrane region" description="Helical" evidence="1">
    <location>
        <begin position="75"/>
        <end position="92"/>
    </location>
</feature>
<dbReference type="STRING" id="1294142.CINTURNW_3189"/>
<feature type="transmembrane region" description="Helical" evidence="1">
    <location>
        <begin position="48"/>
        <end position="69"/>
    </location>
</feature>
<feature type="transmembrane region" description="Helical" evidence="1">
    <location>
        <begin position="332"/>
        <end position="351"/>
    </location>
</feature>
<keyword evidence="1" id="KW-1133">Transmembrane helix</keyword>
<feature type="transmembrane region" description="Helical" evidence="1">
    <location>
        <begin position="167"/>
        <end position="192"/>
    </location>
</feature>
<dbReference type="RefSeq" id="WP_021803159.1">
    <property type="nucleotide sequence ID" value="NZ_KI273145.1"/>
</dbReference>
<keyword evidence="3" id="KW-1185">Reference proteome</keyword>
<feature type="transmembrane region" description="Helical" evidence="1">
    <location>
        <begin position="6"/>
        <end position="36"/>
    </location>
</feature>
<sequence length="599" mass="69915">MLDLLVMLIPIILPITFLGERLGNLLIVLIGIIYLFINKPKAYNKKFIYLNLIFIGMILISIIYNGLYIYSLSGVAKYIILPIYYLVFKNINIKTAVETKERNIRILLILSAIMTLGYILYQGVYYDARLYGSLGYANSYAVLLLLLLVINNIVLRDKEKWTKILDVIYILGIIYSGSRTSILLLILSVIFFKIDKGHKSNFIFESFVVAMVSYIMCEKLGLLGIIILPVLFYLYSGYKGFKDKKILYSILSIMVIITAVLVPENSFERLRNISLTNASFLERIITFQDSINSASLLGYGIDSFQYNQFKYQTAFYDIKYIHNSVLQSVFDLGLIGGTLFVLVILYGIYLVIKREKKFNYYTFVPSIVFLHSLLDFDLVYGSIMVLTVFISTYKYDYIKDIKNEKDLLTYKLGLGIFILLLMIPIYNESIIIISTKLINNSRFEEAEKVSNLSHFNDWRITRIKGEIYRGYYDLSKDNKYLEKMKNILEEGYNTSKDNLILKWNLAYVYDKLGQENEALTMRMELLKDEKYYFETYKEIYKYAEDNKILSDEERKNLLSEIENVHESAIKNLNPKARYLKNQLKPELRETLIFKREGEF</sequence>
<name>U2N1X3_9CLOT</name>
<proteinExistence type="predicted"/>
<comment type="caution">
    <text evidence="2">The sequence shown here is derived from an EMBL/GenBank/DDBJ whole genome shotgun (WGS) entry which is preliminary data.</text>
</comment>
<dbReference type="PATRIC" id="fig|1294142.3.peg.3334"/>
<evidence type="ECO:0008006" key="4">
    <source>
        <dbReference type="Google" id="ProtNLM"/>
    </source>
</evidence>